<evidence type="ECO:0000313" key="2">
    <source>
        <dbReference type="EMBL" id="MDO6124154.1"/>
    </source>
</evidence>
<protein>
    <recommendedName>
        <fullName evidence="4">Lycopene cyclase domain-containing protein</fullName>
    </recommendedName>
</protein>
<keyword evidence="1" id="KW-1133">Transmembrane helix</keyword>
<dbReference type="EMBL" id="WHSC02000011">
    <property type="protein sequence ID" value="MDO6124154.1"/>
    <property type="molecule type" value="Genomic_DNA"/>
</dbReference>
<proteinExistence type="predicted"/>
<keyword evidence="1" id="KW-0812">Transmembrane</keyword>
<feature type="transmembrane region" description="Helical" evidence="1">
    <location>
        <begin position="114"/>
        <end position="135"/>
    </location>
</feature>
<feature type="transmembrane region" description="Helical" evidence="1">
    <location>
        <begin position="6"/>
        <end position="28"/>
    </location>
</feature>
<accession>A0ABT8XK99</accession>
<feature type="transmembrane region" description="Helical" evidence="1">
    <location>
        <begin position="164"/>
        <end position="185"/>
    </location>
</feature>
<feature type="transmembrane region" description="Helical" evidence="1">
    <location>
        <begin position="70"/>
        <end position="93"/>
    </location>
</feature>
<keyword evidence="3" id="KW-1185">Reference proteome</keyword>
<feature type="transmembrane region" description="Helical" evidence="1">
    <location>
        <begin position="141"/>
        <end position="159"/>
    </location>
</feature>
<organism evidence="2 3">
    <name type="scientific">Shinella curvata</name>
    <dbReference type="NCBI Taxonomy" id="1817964"/>
    <lineage>
        <taxon>Bacteria</taxon>
        <taxon>Pseudomonadati</taxon>
        <taxon>Pseudomonadota</taxon>
        <taxon>Alphaproteobacteria</taxon>
        <taxon>Hyphomicrobiales</taxon>
        <taxon>Rhizobiaceae</taxon>
        <taxon>Shinella</taxon>
    </lineage>
</organism>
<evidence type="ECO:0008006" key="4">
    <source>
        <dbReference type="Google" id="ProtNLM"/>
    </source>
</evidence>
<reference evidence="2" key="1">
    <citation type="submission" date="2022-04" db="EMBL/GenBank/DDBJ databases">
        <title>Shinella lacus sp. nov., a novel member of the genus Shinella from water.</title>
        <authorList>
            <person name="Deng Y."/>
        </authorList>
    </citation>
    <scope>NUCLEOTIDE SEQUENCE</scope>
    <source>
        <strain evidence="2">JCM 31239</strain>
    </source>
</reference>
<evidence type="ECO:0000256" key="1">
    <source>
        <dbReference type="SAM" id="Phobius"/>
    </source>
</evidence>
<name>A0ABT8XK99_9HYPH</name>
<dbReference type="RefSeq" id="WP_244763752.1">
    <property type="nucleotide sequence ID" value="NZ_JALJCJ010000009.1"/>
</dbReference>
<gene>
    <name evidence="2" type="ORF">GB928_023420</name>
</gene>
<dbReference type="Proteomes" id="UP001177080">
    <property type="component" value="Unassembled WGS sequence"/>
</dbReference>
<evidence type="ECO:0000313" key="3">
    <source>
        <dbReference type="Proteomes" id="UP001177080"/>
    </source>
</evidence>
<keyword evidence="1" id="KW-0472">Membrane</keyword>
<sequence>MNNFPVIATVLSMVLGLSVTRLLLGLVTIFRIRRTSSIDWVPLVWALVLFITQLEYWWSINQLPSIKPTYSFPEFAFLVLLTLMLFLSTALLLPSRGEDEQEGLRSYFEKDGRFGLLAFAAFLTLGFVVNIFFLNSPIASGWAYSDVVMIVVPIATFVIRSRRVYAALTMLYLPFAMFDTAISLAS</sequence>
<feature type="transmembrane region" description="Helical" evidence="1">
    <location>
        <begin position="40"/>
        <end position="58"/>
    </location>
</feature>
<comment type="caution">
    <text evidence="2">The sequence shown here is derived from an EMBL/GenBank/DDBJ whole genome shotgun (WGS) entry which is preliminary data.</text>
</comment>